<evidence type="ECO:0000313" key="1">
    <source>
        <dbReference type="EMBL" id="KAI0034393.1"/>
    </source>
</evidence>
<organism evidence="1 2">
    <name type="scientific">Vararia minispora EC-137</name>
    <dbReference type="NCBI Taxonomy" id="1314806"/>
    <lineage>
        <taxon>Eukaryota</taxon>
        <taxon>Fungi</taxon>
        <taxon>Dikarya</taxon>
        <taxon>Basidiomycota</taxon>
        <taxon>Agaricomycotina</taxon>
        <taxon>Agaricomycetes</taxon>
        <taxon>Russulales</taxon>
        <taxon>Lachnocladiaceae</taxon>
        <taxon>Vararia</taxon>
    </lineage>
</organism>
<evidence type="ECO:0000313" key="2">
    <source>
        <dbReference type="Proteomes" id="UP000814128"/>
    </source>
</evidence>
<proteinExistence type="predicted"/>
<protein>
    <submittedName>
        <fullName evidence="1">Uncharacterized protein</fullName>
    </submittedName>
</protein>
<gene>
    <name evidence="1" type="ORF">K488DRAFT_11526</name>
</gene>
<dbReference type="EMBL" id="MU273501">
    <property type="protein sequence ID" value="KAI0034393.1"/>
    <property type="molecule type" value="Genomic_DNA"/>
</dbReference>
<reference evidence="1" key="2">
    <citation type="journal article" date="2022" name="New Phytol.">
        <title>Evolutionary transition to the ectomycorrhizal habit in the genomes of a hyperdiverse lineage of mushroom-forming fungi.</title>
        <authorList>
            <person name="Looney B."/>
            <person name="Miyauchi S."/>
            <person name="Morin E."/>
            <person name="Drula E."/>
            <person name="Courty P.E."/>
            <person name="Kohler A."/>
            <person name="Kuo A."/>
            <person name="LaButti K."/>
            <person name="Pangilinan J."/>
            <person name="Lipzen A."/>
            <person name="Riley R."/>
            <person name="Andreopoulos W."/>
            <person name="He G."/>
            <person name="Johnson J."/>
            <person name="Nolan M."/>
            <person name="Tritt A."/>
            <person name="Barry K.W."/>
            <person name="Grigoriev I.V."/>
            <person name="Nagy L.G."/>
            <person name="Hibbett D."/>
            <person name="Henrissat B."/>
            <person name="Matheny P.B."/>
            <person name="Labbe J."/>
            <person name="Martin F.M."/>
        </authorList>
    </citation>
    <scope>NUCLEOTIDE SEQUENCE</scope>
    <source>
        <strain evidence="1">EC-137</strain>
    </source>
</reference>
<dbReference type="Proteomes" id="UP000814128">
    <property type="component" value="Unassembled WGS sequence"/>
</dbReference>
<accession>A0ACB8QRB7</accession>
<comment type="caution">
    <text evidence="1">The sequence shown here is derived from an EMBL/GenBank/DDBJ whole genome shotgun (WGS) entry which is preliminary data.</text>
</comment>
<feature type="non-terminal residue" evidence="1">
    <location>
        <position position="117"/>
    </location>
</feature>
<keyword evidence="2" id="KW-1185">Reference proteome</keyword>
<sequence>PLVRVRDKPTDYRGHQRQKRERMIEVRRNATTKEVQVSFSAAPGDIGHKLRKVRAEIENGHRVVLAVAQKPKQEIPNPERKAIIDEWVTQLTDIAKEWSPRQYNKTHVVVKLQPITR</sequence>
<reference evidence="1" key="1">
    <citation type="submission" date="2021-02" db="EMBL/GenBank/DDBJ databases">
        <authorList>
            <consortium name="DOE Joint Genome Institute"/>
            <person name="Ahrendt S."/>
            <person name="Looney B.P."/>
            <person name="Miyauchi S."/>
            <person name="Morin E."/>
            <person name="Drula E."/>
            <person name="Courty P.E."/>
            <person name="Chicoki N."/>
            <person name="Fauchery L."/>
            <person name="Kohler A."/>
            <person name="Kuo A."/>
            <person name="Labutti K."/>
            <person name="Pangilinan J."/>
            <person name="Lipzen A."/>
            <person name="Riley R."/>
            <person name="Andreopoulos W."/>
            <person name="He G."/>
            <person name="Johnson J."/>
            <person name="Barry K.W."/>
            <person name="Grigoriev I.V."/>
            <person name="Nagy L."/>
            <person name="Hibbett D."/>
            <person name="Henrissat B."/>
            <person name="Matheny P.B."/>
            <person name="Labbe J."/>
            <person name="Martin F."/>
        </authorList>
    </citation>
    <scope>NUCLEOTIDE SEQUENCE</scope>
    <source>
        <strain evidence="1">EC-137</strain>
    </source>
</reference>
<feature type="non-terminal residue" evidence="1">
    <location>
        <position position="1"/>
    </location>
</feature>
<name>A0ACB8QRB7_9AGAM</name>